<sequence>MLCSFAPKQVSACEKHLETTEKSCHKPDEQKQQENEHACCKDHPQEHKDHAGKCSSENGACCCVVPHVLNCCLISFEYDFSTIIPTEEKVYQTLSPALIASGFFSIFIPPKIA</sequence>
<name>A0ABP7YIV0_9SPHI</name>
<evidence type="ECO:0000313" key="2">
    <source>
        <dbReference type="Proteomes" id="UP001500101"/>
    </source>
</evidence>
<proteinExistence type="predicted"/>
<dbReference type="RefSeq" id="WP_344673756.1">
    <property type="nucleotide sequence ID" value="NZ_BAAAZI010000006.1"/>
</dbReference>
<gene>
    <name evidence="1" type="ORF">GCM10022216_12450</name>
</gene>
<accession>A0ABP7YIV0</accession>
<dbReference type="Proteomes" id="UP001500101">
    <property type="component" value="Unassembled WGS sequence"/>
</dbReference>
<protein>
    <submittedName>
        <fullName evidence="1">Uncharacterized protein</fullName>
    </submittedName>
</protein>
<reference evidence="2" key="1">
    <citation type="journal article" date="2019" name="Int. J. Syst. Evol. Microbiol.">
        <title>The Global Catalogue of Microorganisms (GCM) 10K type strain sequencing project: providing services to taxonomists for standard genome sequencing and annotation.</title>
        <authorList>
            <consortium name="The Broad Institute Genomics Platform"/>
            <consortium name="The Broad Institute Genome Sequencing Center for Infectious Disease"/>
            <person name="Wu L."/>
            <person name="Ma J."/>
        </authorList>
    </citation>
    <scope>NUCLEOTIDE SEQUENCE [LARGE SCALE GENOMIC DNA]</scope>
    <source>
        <strain evidence="2">JCM 16704</strain>
    </source>
</reference>
<comment type="caution">
    <text evidence="1">The sequence shown here is derived from an EMBL/GenBank/DDBJ whole genome shotgun (WGS) entry which is preliminary data.</text>
</comment>
<organism evidence="1 2">
    <name type="scientific">Sphingobacterium kyonggiense</name>
    <dbReference type="NCBI Taxonomy" id="714075"/>
    <lineage>
        <taxon>Bacteria</taxon>
        <taxon>Pseudomonadati</taxon>
        <taxon>Bacteroidota</taxon>
        <taxon>Sphingobacteriia</taxon>
        <taxon>Sphingobacteriales</taxon>
        <taxon>Sphingobacteriaceae</taxon>
        <taxon>Sphingobacterium</taxon>
    </lineage>
</organism>
<dbReference type="EMBL" id="BAAAZI010000006">
    <property type="protein sequence ID" value="GAA4136889.1"/>
    <property type="molecule type" value="Genomic_DNA"/>
</dbReference>
<keyword evidence="2" id="KW-1185">Reference proteome</keyword>
<evidence type="ECO:0000313" key="1">
    <source>
        <dbReference type="EMBL" id="GAA4136889.1"/>
    </source>
</evidence>